<gene>
    <name evidence="2" type="ORF">CYJ19_01935</name>
</gene>
<dbReference type="SMART" id="SM00530">
    <property type="entry name" value="HTH_XRE"/>
    <property type="match status" value="1"/>
</dbReference>
<accession>A0A2I1IQG2</accession>
<dbReference type="PROSITE" id="PS50943">
    <property type="entry name" value="HTH_CROC1"/>
    <property type="match status" value="1"/>
</dbReference>
<protein>
    <submittedName>
        <fullName evidence="2">XRE family transcriptional regulator</fullName>
    </submittedName>
</protein>
<organism evidence="2 3">
    <name type="scientific">Winkia neuii</name>
    <dbReference type="NCBI Taxonomy" id="33007"/>
    <lineage>
        <taxon>Bacteria</taxon>
        <taxon>Bacillati</taxon>
        <taxon>Actinomycetota</taxon>
        <taxon>Actinomycetes</taxon>
        <taxon>Actinomycetales</taxon>
        <taxon>Actinomycetaceae</taxon>
        <taxon>Winkia</taxon>
    </lineage>
</organism>
<keyword evidence="3" id="KW-1185">Reference proteome</keyword>
<name>A0A2I1IQG2_9ACTO</name>
<dbReference type="InterPro" id="IPR001387">
    <property type="entry name" value="Cro/C1-type_HTH"/>
</dbReference>
<dbReference type="STRING" id="33007.HMPREF3198_00068"/>
<feature type="domain" description="HTH cro/C1-type" evidence="1">
    <location>
        <begin position="14"/>
        <end position="68"/>
    </location>
</feature>
<dbReference type="RefSeq" id="WP_048706917.1">
    <property type="nucleotide sequence ID" value="NZ_CP118946.1"/>
</dbReference>
<dbReference type="SUPFAM" id="SSF47413">
    <property type="entry name" value="lambda repressor-like DNA-binding domains"/>
    <property type="match status" value="1"/>
</dbReference>
<comment type="caution">
    <text evidence="2">The sequence shown here is derived from an EMBL/GenBank/DDBJ whole genome shotgun (WGS) entry which is preliminary data.</text>
</comment>
<dbReference type="GO" id="GO:0003677">
    <property type="term" value="F:DNA binding"/>
    <property type="evidence" value="ECO:0007669"/>
    <property type="project" value="InterPro"/>
</dbReference>
<reference evidence="2 3" key="1">
    <citation type="submission" date="2017-12" db="EMBL/GenBank/DDBJ databases">
        <title>Phylogenetic diversity of female urinary microbiome.</title>
        <authorList>
            <person name="Thomas-White K."/>
            <person name="Wolfe A.J."/>
        </authorList>
    </citation>
    <scope>NUCLEOTIDE SEQUENCE [LARGE SCALE GENOMIC DNA]</scope>
    <source>
        <strain evidence="2 3">UMB0402</strain>
    </source>
</reference>
<sequence>MSTSEILVEISFRVQKAITEAGRSKKSVSDETGIPYPTLNRKVAGKGEFSFLELFKIAKALGVSPAAFTPAPFRIQRKESA</sequence>
<proteinExistence type="predicted"/>
<dbReference type="AlphaFoldDB" id="A0A2I1IQG2"/>
<dbReference type="Pfam" id="PF01381">
    <property type="entry name" value="HTH_3"/>
    <property type="match status" value="1"/>
</dbReference>
<dbReference type="EMBL" id="PKKO01000001">
    <property type="protein sequence ID" value="PKY73368.1"/>
    <property type="molecule type" value="Genomic_DNA"/>
</dbReference>
<evidence type="ECO:0000313" key="2">
    <source>
        <dbReference type="EMBL" id="PKY73368.1"/>
    </source>
</evidence>
<evidence type="ECO:0000313" key="3">
    <source>
        <dbReference type="Proteomes" id="UP000235122"/>
    </source>
</evidence>
<dbReference type="CDD" id="cd00093">
    <property type="entry name" value="HTH_XRE"/>
    <property type="match status" value="1"/>
</dbReference>
<dbReference type="Gene3D" id="1.10.260.40">
    <property type="entry name" value="lambda repressor-like DNA-binding domains"/>
    <property type="match status" value="1"/>
</dbReference>
<dbReference type="InterPro" id="IPR010982">
    <property type="entry name" value="Lambda_DNA-bd_dom_sf"/>
</dbReference>
<dbReference type="Proteomes" id="UP000235122">
    <property type="component" value="Unassembled WGS sequence"/>
</dbReference>
<evidence type="ECO:0000259" key="1">
    <source>
        <dbReference type="PROSITE" id="PS50943"/>
    </source>
</evidence>